<feature type="chain" id="PRO_5019118169" evidence="1">
    <location>
        <begin position="17"/>
        <end position="46"/>
    </location>
</feature>
<protein>
    <submittedName>
        <fullName evidence="2">Uncharacterized protein</fullName>
    </submittedName>
</protein>
<proteinExistence type="predicted"/>
<gene>
    <name evidence="2" type="ORF">BFJ69_g15470</name>
</gene>
<sequence>MLLQLLLLLAPAIVFASHGPVKNPVVNLGSAGTYRGVLQNNGTVES</sequence>
<feature type="signal peptide" evidence="1">
    <location>
        <begin position="1"/>
        <end position="16"/>
    </location>
</feature>
<evidence type="ECO:0000313" key="2">
    <source>
        <dbReference type="EMBL" id="RKK66372.1"/>
    </source>
</evidence>
<organism evidence="2 3">
    <name type="scientific">Fusarium oxysporum</name>
    <name type="common">Fusarium vascular wilt</name>
    <dbReference type="NCBI Taxonomy" id="5507"/>
    <lineage>
        <taxon>Eukaryota</taxon>
        <taxon>Fungi</taxon>
        <taxon>Dikarya</taxon>
        <taxon>Ascomycota</taxon>
        <taxon>Pezizomycotina</taxon>
        <taxon>Sordariomycetes</taxon>
        <taxon>Hypocreomycetidae</taxon>
        <taxon>Hypocreales</taxon>
        <taxon>Nectriaceae</taxon>
        <taxon>Fusarium</taxon>
        <taxon>Fusarium oxysporum species complex</taxon>
    </lineage>
</organism>
<dbReference type="Proteomes" id="UP000285084">
    <property type="component" value="Unassembled WGS sequence"/>
</dbReference>
<name>A0A420ME81_FUSOX</name>
<dbReference type="EMBL" id="MRCX01000299">
    <property type="protein sequence ID" value="RKK66372.1"/>
    <property type="molecule type" value="Genomic_DNA"/>
</dbReference>
<evidence type="ECO:0000256" key="1">
    <source>
        <dbReference type="SAM" id="SignalP"/>
    </source>
</evidence>
<dbReference type="AlphaFoldDB" id="A0A420ME81"/>
<keyword evidence="1" id="KW-0732">Signal</keyword>
<comment type="caution">
    <text evidence="2">The sequence shown here is derived from an EMBL/GenBank/DDBJ whole genome shotgun (WGS) entry which is preliminary data.</text>
</comment>
<evidence type="ECO:0000313" key="3">
    <source>
        <dbReference type="Proteomes" id="UP000285084"/>
    </source>
</evidence>
<reference evidence="2 3" key="1">
    <citation type="journal article" date="2018" name="Sci. Rep.">
        <title>Characterisation of pathogen-specific regions and novel effector candidates in Fusarium oxysporum f. sp. cepae.</title>
        <authorList>
            <person name="Armitage A.D."/>
            <person name="Taylor A."/>
            <person name="Sobczyk M.K."/>
            <person name="Baxter L."/>
            <person name="Greenfield B.P."/>
            <person name="Bates H.J."/>
            <person name="Wilson F."/>
            <person name="Jackson A.C."/>
            <person name="Ott S."/>
            <person name="Harrison R.J."/>
            <person name="Clarkson J.P."/>
        </authorList>
    </citation>
    <scope>NUCLEOTIDE SEQUENCE [LARGE SCALE GENOMIC DNA]</scope>
    <source>
        <strain evidence="2 3">Fo_A13</strain>
    </source>
</reference>
<accession>A0A420ME81</accession>